<name>A0ABN7A5Q7_9HEMI</name>
<keyword evidence="2" id="KW-1185">Reference proteome</keyword>
<dbReference type="EMBL" id="AP028909">
    <property type="protein sequence ID" value="BES87395.1"/>
    <property type="molecule type" value="Genomic_DNA"/>
</dbReference>
<reference evidence="1 2" key="1">
    <citation type="submission" date="2023-09" db="EMBL/GenBank/DDBJ databases">
        <title>Nesidiocoris tenuis whole genome shotgun sequence.</title>
        <authorList>
            <person name="Shibata T."/>
            <person name="Shimoda M."/>
            <person name="Kobayashi T."/>
            <person name="Uehara T."/>
        </authorList>
    </citation>
    <scope>NUCLEOTIDE SEQUENCE [LARGE SCALE GENOMIC DNA]</scope>
    <source>
        <strain evidence="1 2">Japan</strain>
    </source>
</reference>
<evidence type="ECO:0000313" key="2">
    <source>
        <dbReference type="Proteomes" id="UP001307889"/>
    </source>
</evidence>
<protein>
    <submittedName>
        <fullName evidence="1">Uncharacterized protein</fullName>
    </submittedName>
</protein>
<proteinExistence type="predicted"/>
<accession>A0ABN7A5Q7</accession>
<organism evidence="1 2">
    <name type="scientific">Nesidiocoris tenuis</name>
    <dbReference type="NCBI Taxonomy" id="355587"/>
    <lineage>
        <taxon>Eukaryota</taxon>
        <taxon>Metazoa</taxon>
        <taxon>Ecdysozoa</taxon>
        <taxon>Arthropoda</taxon>
        <taxon>Hexapoda</taxon>
        <taxon>Insecta</taxon>
        <taxon>Pterygota</taxon>
        <taxon>Neoptera</taxon>
        <taxon>Paraneoptera</taxon>
        <taxon>Hemiptera</taxon>
        <taxon>Heteroptera</taxon>
        <taxon>Panheteroptera</taxon>
        <taxon>Cimicomorpha</taxon>
        <taxon>Miridae</taxon>
        <taxon>Dicyphina</taxon>
        <taxon>Nesidiocoris</taxon>
    </lineage>
</organism>
<evidence type="ECO:0000313" key="1">
    <source>
        <dbReference type="EMBL" id="BES87395.1"/>
    </source>
</evidence>
<dbReference type="Proteomes" id="UP001307889">
    <property type="component" value="Chromosome 1"/>
</dbReference>
<gene>
    <name evidence="1" type="ORF">NTJ_00201</name>
</gene>
<sequence>MSCVAAQGASAVLDPKKQELSDAEQQKLMSSKNALMEVLLDPNNKLNSTARQRLLVLVEAIVSQAYVAIGRARAAEALVPKVVDEACKRWKAETMEERAATQVVSTASLPADNKKPRDARPRVTFADVTKARLQAKTMKFVTTVYPKSQEESLNH</sequence>